<evidence type="ECO:0000313" key="2">
    <source>
        <dbReference type="WBParaSite" id="PS1159_v2.g14039.t1"/>
    </source>
</evidence>
<evidence type="ECO:0000313" key="1">
    <source>
        <dbReference type="Proteomes" id="UP000887580"/>
    </source>
</evidence>
<protein>
    <submittedName>
        <fullName evidence="2">Uncharacterized protein</fullName>
    </submittedName>
</protein>
<dbReference type="WBParaSite" id="PS1159_v2.g14039.t1">
    <property type="protein sequence ID" value="PS1159_v2.g14039.t1"/>
    <property type="gene ID" value="PS1159_v2.g14039"/>
</dbReference>
<proteinExistence type="predicted"/>
<dbReference type="Proteomes" id="UP000887580">
    <property type="component" value="Unplaced"/>
</dbReference>
<accession>A0AC35F5H1</accession>
<reference evidence="2" key="1">
    <citation type="submission" date="2022-11" db="UniProtKB">
        <authorList>
            <consortium name="WormBaseParasite"/>
        </authorList>
    </citation>
    <scope>IDENTIFICATION</scope>
</reference>
<organism evidence="1 2">
    <name type="scientific">Panagrolaimus sp. PS1159</name>
    <dbReference type="NCBI Taxonomy" id="55785"/>
    <lineage>
        <taxon>Eukaryota</taxon>
        <taxon>Metazoa</taxon>
        <taxon>Ecdysozoa</taxon>
        <taxon>Nematoda</taxon>
        <taxon>Chromadorea</taxon>
        <taxon>Rhabditida</taxon>
        <taxon>Tylenchina</taxon>
        <taxon>Panagrolaimomorpha</taxon>
        <taxon>Panagrolaimoidea</taxon>
        <taxon>Panagrolaimidae</taxon>
        <taxon>Panagrolaimus</taxon>
    </lineage>
</organism>
<sequence>MHFVYSILTFLWLTFLCDGCLRTPTVGTGPTIPAGPTNPCSGSFISGASVFITAETVDASGVFSISVDCTNMAFFLTANGGEILSRPETFVCDAAIGKYTITVPGPTGTITIDSLAC</sequence>
<name>A0AC35F5H1_9BILA</name>